<dbReference type="PRINTS" id="PR00593">
    <property type="entry name" value="MTABOTROPICR"/>
</dbReference>
<feature type="compositionally biased region" description="Low complexity" evidence="12">
    <location>
        <begin position="937"/>
        <end position="955"/>
    </location>
</feature>
<dbReference type="OrthoDB" id="425344at2759"/>
<dbReference type="Pfam" id="PF00003">
    <property type="entry name" value="7tm_3"/>
    <property type="match status" value="1"/>
</dbReference>
<protein>
    <submittedName>
        <fullName evidence="16">Metabotropic glutamate receptor 3</fullName>
    </submittedName>
</protein>
<dbReference type="InterPro" id="IPR028082">
    <property type="entry name" value="Peripla_BP_I"/>
</dbReference>
<dbReference type="FunFam" id="2.10.50.30:FF:000001">
    <property type="entry name" value="metabotropic glutamate receptor 1"/>
    <property type="match status" value="1"/>
</dbReference>
<name>A0A1W0WJS6_HYPEX</name>
<dbReference type="InterPro" id="IPR000162">
    <property type="entry name" value="GPCR_3_mtglu_rcpt"/>
</dbReference>
<dbReference type="GO" id="GO:0004930">
    <property type="term" value="F:G protein-coupled receptor activity"/>
    <property type="evidence" value="ECO:0007669"/>
    <property type="project" value="UniProtKB-KW"/>
</dbReference>
<evidence type="ECO:0000313" key="17">
    <source>
        <dbReference type="Proteomes" id="UP000192578"/>
    </source>
</evidence>
<dbReference type="CDD" id="cd06362">
    <property type="entry name" value="PBP1_mGluR"/>
    <property type="match status" value="1"/>
</dbReference>
<feature type="transmembrane region" description="Helical" evidence="13">
    <location>
        <begin position="666"/>
        <end position="690"/>
    </location>
</feature>
<dbReference type="InterPro" id="IPR001828">
    <property type="entry name" value="ANF_lig-bd_rcpt"/>
</dbReference>
<dbReference type="InterPro" id="IPR000337">
    <property type="entry name" value="GPCR_3"/>
</dbReference>
<comment type="caution">
    <text evidence="16">The sequence shown here is derived from an EMBL/GenBank/DDBJ whole genome shotgun (WGS) entry which is preliminary data.</text>
</comment>
<feature type="transmembrane region" description="Helical" evidence="13">
    <location>
        <begin position="859"/>
        <end position="880"/>
    </location>
</feature>
<keyword evidence="3" id="KW-1003">Cell membrane</keyword>
<keyword evidence="17" id="KW-1185">Reference proteome</keyword>
<dbReference type="SUPFAM" id="SSF53822">
    <property type="entry name" value="Periplasmic binding protein-like I"/>
    <property type="match status" value="1"/>
</dbReference>
<keyword evidence="5 13" id="KW-1133">Transmembrane helix</keyword>
<gene>
    <name evidence="16" type="ORF">BV898_10340</name>
</gene>
<dbReference type="PROSITE" id="PS50259">
    <property type="entry name" value="G_PROTEIN_RECEP_F3_4"/>
    <property type="match status" value="1"/>
</dbReference>
<organism evidence="16 17">
    <name type="scientific">Hypsibius exemplaris</name>
    <name type="common">Freshwater tardigrade</name>
    <dbReference type="NCBI Taxonomy" id="2072580"/>
    <lineage>
        <taxon>Eukaryota</taxon>
        <taxon>Metazoa</taxon>
        <taxon>Ecdysozoa</taxon>
        <taxon>Tardigrada</taxon>
        <taxon>Eutardigrada</taxon>
        <taxon>Parachela</taxon>
        <taxon>Hypsibioidea</taxon>
        <taxon>Hypsibiidae</taxon>
        <taxon>Hypsibius</taxon>
    </lineage>
</organism>
<dbReference type="Gene3D" id="2.10.50.30">
    <property type="entry name" value="GPCR, family 3, nine cysteines domain"/>
    <property type="match status" value="1"/>
</dbReference>
<dbReference type="AlphaFoldDB" id="A0A1W0WJS6"/>
<dbReference type="InterPro" id="IPR017978">
    <property type="entry name" value="GPCR_3_C"/>
</dbReference>
<keyword evidence="14" id="KW-0732">Signal</keyword>
<feature type="transmembrane region" description="Helical" evidence="13">
    <location>
        <begin position="886"/>
        <end position="910"/>
    </location>
</feature>
<evidence type="ECO:0000256" key="9">
    <source>
        <dbReference type="ARBA" id="ARBA00023180"/>
    </source>
</evidence>
<evidence type="ECO:0000256" key="4">
    <source>
        <dbReference type="ARBA" id="ARBA00022692"/>
    </source>
</evidence>
<comment type="similarity">
    <text evidence="2">Belongs to the G-protein coupled receptor 3 family.</text>
</comment>
<reference evidence="17" key="1">
    <citation type="submission" date="2017-01" db="EMBL/GenBank/DDBJ databases">
        <title>Comparative genomics of anhydrobiosis in the tardigrade Hypsibius dujardini.</title>
        <authorList>
            <person name="Yoshida Y."/>
            <person name="Koutsovoulos G."/>
            <person name="Laetsch D."/>
            <person name="Stevens L."/>
            <person name="Kumar S."/>
            <person name="Horikawa D."/>
            <person name="Ishino K."/>
            <person name="Komine S."/>
            <person name="Tomita M."/>
            <person name="Blaxter M."/>
            <person name="Arakawa K."/>
        </authorList>
    </citation>
    <scope>NUCLEOTIDE SEQUENCE [LARGE SCALE GENOMIC DNA]</scope>
    <source>
        <strain evidence="17">Z151</strain>
    </source>
</reference>
<dbReference type="InterPro" id="IPR050726">
    <property type="entry name" value="mGluR"/>
</dbReference>
<feature type="domain" description="G-protein coupled receptors family 3 profile" evidence="15">
    <location>
        <begin position="667"/>
        <end position="932"/>
    </location>
</feature>
<dbReference type="FunFam" id="3.40.50.2300:FF:000681">
    <property type="entry name" value="Metabotropic glutamate receptor-like Protein"/>
    <property type="match status" value="1"/>
</dbReference>
<feature type="chain" id="PRO_5013094075" evidence="14">
    <location>
        <begin position="45"/>
        <end position="1037"/>
    </location>
</feature>
<keyword evidence="8 16" id="KW-0675">Receptor</keyword>
<evidence type="ECO:0000256" key="1">
    <source>
        <dbReference type="ARBA" id="ARBA00004651"/>
    </source>
</evidence>
<dbReference type="CDD" id="cd15045">
    <property type="entry name" value="7tmC_mGluRs"/>
    <property type="match status" value="1"/>
</dbReference>
<keyword evidence="7 13" id="KW-0472">Membrane</keyword>
<feature type="region of interest" description="Disordered" evidence="12">
    <location>
        <begin position="937"/>
        <end position="960"/>
    </location>
</feature>
<dbReference type="Pfam" id="PF01094">
    <property type="entry name" value="ANF_receptor"/>
    <property type="match status" value="1"/>
</dbReference>
<evidence type="ECO:0000256" key="14">
    <source>
        <dbReference type="SAM" id="SignalP"/>
    </source>
</evidence>
<comment type="subcellular location">
    <subcellularLocation>
        <location evidence="1">Cell membrane</location>
        <topology evidence="1">Multi-pass membrane protein</topology>
    </subcellularLocation>
</comment>
<evidence type="ECO:0000256" key="8">
    <source>
        <dbReference type="ARBA" id="ARBA00023170"/>
    </source>
</evidence>
<feature type="region of interest" description="Disordered" evidence="12">
    <location>
        <begin position="53"/>
        <end position="81"/>
    </location>
</feature>
<evidence type="ECO:0000256" key="7">
    <source>
        <dbReference type="ARBA" id="ARBA00023136"/>
    </source>
</evidence>
<accession>A0A1W0WJS6</accession>
<evidence type="ECO:0000256" key="3">
    <source>
        <dbReference type="ARBA" id="ARBA00022475"/>
    </source>
</evidence>
<evidence type="ECO:0000313" key="16">
    <source>
        <dbReference type="EMBL" id="OQV15465.1"/>
    </source>
</evidence>
<dbReference type="EMBL" id="MTYJ01000088">
    <property type="protein sequence ID" value="OQV15465.1"/>
    <property type="molecule type" value="Genomic_DNA"/>
</dbReference>
<comment type="function">
    <text evidence="11">G-protein coupled receptor for glutamate. Ligand binding causes a conformation change that triggers signaling via guanine nucleotide-binding proteins (G proteins) and modulates the activity of down-stream effectors.</text>
</comment>
<keyword evidence="6" id="KW-0297">G-protein coupled receptor</keyword>
<evidence type="ECO:0000256" key="13">
    <source>
        <dbReference type="SAM" id="Phobius"/>
    </source>
</evidence>
<feature type="transmembrane region" description="Helical" evidence="13">
    <location>
        <begin position="780"/>
        <end position="800"/>
    </location>
</feature>
<evidence type="ECO:0000256" key="11">
    <source>
        <dbReference type="ARBA" id="ARBA00054813"/>
    </source>
</evidence>
<evidence type="ECO:0000259" key="15">
    <source>
        <dbReference type="PROSITE" id="PS50259"/>
    </source>
</evidence>
<feature type="transmembrane region" description="Helical" evidence="13">
    <location>
        <begin position="730"/>
        <end position="750"/>
    </location>
</feature>
<proteinExistence type="inferred from homology"/>
<dbReference type="Gene3D" id="3.40.50.2300">
    <property type="match status" value="2"/>
</dbReference>
<feature type="transmembrane region" description="Helical" evidence="13">
    <location>
        <begin position="705"/>
        <end position="724"/>
    </location>
</feature>
<feature type="signal peptide" evidence="14">
    <location>
        <begin position="1"/>
        <end position="44"/>
    </location>
</feature>
<evidence type="ECO:0000256" key="10">
    <source>
        <dbReference type="ARBA" id="ARBA00023224"/>
    </source>
</evidence>
<keyword evidence="4 13" id="KW-0812">Transmembrane</keyword>
<dbReference type="Pfam" id="PF07562">
    <property type="entry name" value="NCD3G"/>
    <property type="match status" value="1"/>
</dbReference>
<sequence>MLWPGRLLLLLHVQPCSSSSSRWGFLFNFLLLLCLISVTRSSSAEELLLRSLRSSSPRERQEEEGQSSLTKPRQQTDKRSAANWETVRTITGDFVNITWPVKRAATVDGQIVLGGLMMVHEREEKSTCGRIMRQGGIQAMEVMLYTIDQVNQHFNMTDLLPGIQLGAYVLDDCDKDTYGLEMAVDFIKGSISTLDGEYKCPDGSTPVVPYKVIPGVVGAASSVTSIQVANLLRLFKIPQISFFSTSSELSNKDRFEYFSRTVPSDANQTRAMVDLVKLLNWTYISIVYEESAYGIQAFATLQMLLEESKICIAMREKLPKDSGKAGERHYDELVDRLKLKPQAKGVIVYGSDQEVAELMRSIRRRNATGMFTWIGSDGWSARTAVSENNELQVEGTLSFQPLSHPVADFETYFRSLTVANNQRNPWFVEYWEDMFQCKYFNSTLTPYNVKWEEECTGEETYDKSGPFALEMEGQLQFVSDAVLAFVHALRLMHRDKCAGLPGLCEEMNPNDGAELLRYLRKVKFVGLTGDEFEFDHLGDGPARYNVVHFKKTSIMPPRWEWLIQVNVGQYNKSGLMLDWSQIRFNDRETGYSDRVPESECARPCGAGQAKSIMPDEKCCWTCMNCTQYQYLASEFECLDCPLGFLPHANKTGCYEIPATFLSADSYWAIGVITFACLGGCSTVLVVAVFIKNSETNVVKAAGRELSYVLLAGIFLCYAMTGVLLLKPCDIVCGVQMFGIGFCFALCYASLLTKTNRIARIFQAAKHTAQRPNFISPKSQLVICAGLVLVQMLIMILYMAYSPPISQFYYPSREENVLVCRSHLDASYMIAFTYPILLLIICTVYAVVTRKIPEAFNESQHIGFTMYTTCIIWLAFVPIFFSTATNIPLRITTLCASISLSGTVSLICIFAPKMYIILLRPERNVRQSLMAPKYLTNKTNTTSMNSQNSESSSHSNMPLKPATASRPELVVSLNNKPPSAVVMLKAETAEKEPSLKHMGSFSNVSHATVASDAISNDLSFSHDSLPSIDGESLDDVQL</sequence>
<feature type="transmembrane region" description="Helical" evidence="13">
    <location>
        <begin position="825"/>
        <end position="847"/>
    </location>
</feature>
<dbReference type="PANTHER" id="PTHR24060">
    <property type="entry name" value="METABOTROPIC GLUTAMATE RECEPTOR"/>
    <property type="match status" value="1"/>
</dbReference>
<dbReference type="FunFam" id="3.40.50.2300:FF:000145">
    <property type="entry name" value="Glutamate receptor, metabotropic"/>
    <property type="match status" value="1"/>
</dbReference>
<evidence type="ECO:0000256" key="12">
    <source>
        <dbReference type="SAM" id="MobiDB-lite"/>
    </source>
</evidence>
<dbReference type="PRINTS" id="PR00248">
    <property type="entry name" value="GPCRMGR"/>
</dbReference>
<evidence type="ECO:0000256" key="5">
    <source>
        <dbReference type="ARBA" id="ARBA00022989"/>
    </source>
</evidence>
<dbReference type="Proteomes" id="UP000192578">
    <property type="component" value="Unassembled WGS sequence"/>
</dbReference>
<keyword evidence="9" id="KW-0325">Glycoprotein</keyword>
<dbReference type="GO" id="GO:0005886">
    <property type="term" value="C:plasma membrane"/>
    <property type="evidence" value="ECO:0007669"/>
    <property type="project" value="UniProtKB-SubCell"/>
</dbReference>
<dbReference type="InterPro" id="IPR011500">
    <property type="entry name" value="GPCR_3_9-Cys_dom"/>
</dbReference>
<keyword evidence="10" id="KW-0807">Transducer</keyword>
<evidence type="ECO:0000256" key="6">
    <source>
        <dbReference type="ARBA" id="ARBA00023040"/>
    </source>
</evidence>
<evidence type="ECO:0000256" key="2">
    <source>
        <dbReference type="ARBA" id="ARBA00007242"/>
    </source>
</evidence>
<dbReference type="InterPro" id="IPR038550">
    <property type="entry name" value="GPCR_3_9-Cys_sf"/>
</dbReference>